<dbReference type="PRINTS" id="PR00205">
    <property type="entry name" value="CADHERIN"/>
</dbReference>
<dbReference type="Pfam" id="PF00028">
    <property type="entry name" value="Cadherin"/>
    <property type="match status" value="2"/>
</dbReference>
<feature type="transmembrane region" description="Helical" evidence="8">
    <location>
        <begin position="525"/>
        <end position="549"/>
    </location>
</feature>
<dbReference type="Proteomes" id="UP000192578">
    <property type="component" value="Unassembled WGS sequence"/>
</dbReference>
<keyword evidence="9" id="KW-0732">Signal</keyword>
<evidence type="ECO:0000256" key="1">
    <source>
        <dbReference type="ARBA" id="ARBA00004370"/>
    </source>
</evidence>
<dbReference type="SMART" id="SM00112">
    <property type="entry name" value="CA"/>
    <property type="match status" value="2"/>
</dbReference>
<feature type="signal peptide" evidence="9">
    <location>
        <begin position="1"/>
        <end position="25"/>
    </location>
</feature>
<dbReference type="GO" id="GO:0008013">
    <property type="term" value="F:beta-catenin binding"/>
    <property type="evidence" value="ECO:0007669"/>
    <property type="project" value="TreeGrafter"/>
</dbReference>
<evidence type="ECO:0000256" key="9">
    <source>
        <dbReference type="SAM" id="SignalP"/>
    </source>
</evidence>
<comment type="subcellular location">
    <subcellularLocation>
        <location evidence="1">Membrane</location>
    </subcellularLocation>
</comment>
<dbReference type="Gene3D" id="2.60.40.60">
    <property type="entry name" value="Cadherins"/>
    <property type="match status" value="3"/>
</dbReference>
<evidence type="ECO:0000313" key="11">
    <source>
        <dbReference type="EMBL" id="OQV17118.1"/>
    </source>
</evidence>
<dbReference type="PROSITE" id="PS00232">
    <property type="entry name" value="CADHERIN_1"/>
    <property type="match status" value="2"/>
</dbReference>
<keyword evidence="12" id="KW-1185">Reference proteome</keyword>
<feature type="chain" id="PRO_5012484059" evidence="9">
    <location>
        <begin position="26"/>
        <end position="594"/>
    </location>
</feature>
<dbReference type="InterPro" id="IPR015919">
    <property type="entry name" value="Cadherin-like_sf"/>
</dbReference>
<dbReference type="SUPFAM" id="SSF49313">
    <property type="entry name" value="Cadherin-like"/>
    <property type="match status" value="2"/>
</dbReference>
<dbReference type="GO" id="GO:0005509">
    <property type="term" value="F:calcium ion binding"/>
    <property type="evidence" value="ECO:0007669"/>
    <property type="project" value="UniProtKB-UniRule"/>
</dbReference>
<evidence type="ECO:0000256" key="2">
    <source>
        <dbReference type="ARBA" id="ARBA00022692"/>
    </source>
</evidence>
<dbReference type="PANTHER" id="PTHR24027:SF438">
    <property type="entry name" value="CADHERIN 23"/>
    <property type="match status" value="1"/>
</dbReference>
<dbReference type="GO" id="GO:0045296">
    <property type="term" value="F:cadherin binding"/>
    <property type="evidence" value="ECO:0007669"/>
    <property type="project" value="TreeGrafter"/>
</dbReference>
<protein>
    <submittedName>
        <fullName evidence="11">Protocadherin Fat 1</fullName>
    </submittedName>
</protein>
<evidence type="ECO:0000256" key="6">
    <source>
        <dbReference type="ARBA" id="ARBA00023136"/>
    </source>
</evidence>
<evidence type="ECO:0000256" key="7">
    <source>
        <dbReference type="PROSITE-ProRule" id="PRU00043"/>
    </source>
</evidence>
<evidence type="ECO:0000256" key="3">
    <source>
        <dbReference type="ARBA" id="ARBA00022737"/>
    </source>
</evidence>
<dbReference type="PROSITE" id="PS50268">
    <property type="entry name" value="CADHERIN_2"/>
    <property type="match status" value="2"/>
</dbReference>
<dbReference type="GO" id="GO:0016477">
    <property type="term" value="P:cell migration"/>
    <property type="evidence" value="ECO:0007669"/>
    <property type="project" value="TreeGrafter"/>
</dbReference>
<dbReference type="PANTHER" id="PTHR24027">
    <property type="entry name" value="CADHERIN-23"/>
    <property type="match status" value="1"/>
</dbReference>
<feature type="domain" description="Cadherin" evidence="10">
    <location>
        <begin position="146"/>
        <end position="257"/>
    </location>
</feature>
<keyword evidence="2 8" id="KW-0812">Transmembrane</keyword>
<evidence type="ECO:0000256" key="5">
    <source>
        <dbReference type="ARBA" id="ARBA00022989"/>
    </source>
</evidence>
<evidence type="ECO:0000256" key="4">
    <source>
        <dbReference type="ARBA" id="ARBA00022837"/>
    </source>
</evidence>
<dbReference type="FunFam" id="2.60.40.60:FF:000020">
    <property type="entry name" value="Dachsous cadherin-related 1b"/>
    <property type="match status" value="1"/>
</dbReference>
<comment type="caution">
    <text evidence="11">The sequence shown here is derived from an EMBL/GenBank/DDBJ whole genome shotgun (WGS) entry which is preliminary data.</text>
</comment>
<dbReference type="AlphaFoldDB" id="A0A1W0WPI2"/>
<dbReference type="OrthoDB" id="6252479at2759"/>
<keyword evidence="5 8" id="KW-1133">Transmembrane helix</keyword>
<evidence type="ECO:0000259" key="10">
    <source>
        <dbReference type="PROSITE" id="PS50268"/>
    </source>
</evidence>
<dbReference type="GO" id="GO:0016342">
    <property type="term" value="C:catenin complex"/>
    <property type="evidence" value="ECO:0007669"/>
    <property type="project" value="TreeGrafter"/>
</dbReference>
<dbReference type="InterPro" id="IPR002126">
    <property type="entry name" value="Cadherin-like_dom"/>
</dbReference>
<organism evidence="11 12">
    <name type="scientific">Hypsibius exemplaris</name>
    <name type="common">Freshwater tardigrade</name>
    <dbReference type="NCBI Taxonomy" id="2072580"/>
    <lineage>
        <taxon>Eukaryota</taxon>
        <taxon>Metazoa</taxon>
        <taxon>Ecdysozoa</taxon>
        <taxon>Tardigrada</taxon>
        <taxon>Eutardigrada</taxon>
        <taxon>Parachela</taxon>
        <taxon>Hypsibioidea</taxon>
        <taxon>Hypsibiidae</taxon>
        <taxon>Hypsibius</taxon>
    </lineage>
</organism>
<accession>A0A1W0WPI2</accession>
<keyword evidence="6 8" id="KW-0472">Membrane</keyword>
<dbReference type="InterPro" id="IPR039808">
    <property type="entry name" value="Cadherin"/>
</dbReference>
<reference evidence="12" key="1">
    <citation type="submission" date="2017-01" db="EMBL/GenBank/DDBJ databases">
        <title>Comparative genomics of anhydrobiosis in the tardigrade Hypsibius dujardini.</title>
        <authorList>
            <person name="Yoshida Y."/>
            <person name="Koutsovoulos G."/>
            <person name="Laetsch D."/>
            <person name="Stevens L."/>
            <person name="Kumar S."/>
            <person name="Horikawa D."/>
            <person name="Ishino K."/>
            <person name="Komine S."/>
            <person name="Tomita M."/>
            <person name="Blaxter M."/>
            <person name="Arakawa K."/>
        </authorList>
    </citation>
    <scope>NUCLEOTIDE SEQUENCE [LARGE SCALE GENOMIC DNA]</scope>
    <source>
        <strain evidence="12">Z151</strain>
    </source>
</reference>
<evidence type="ECO:0000256" key="8">
    <source>
        <dbReference type="SAM" id="Phobius"/>
    </source>
</evidence>
<dbReference type="CDD" id="cd11304">
    <property type="entry name" value="Cadherin_repeat"/>
    <property type="match status" value="3"/>
</dbReference>
<dbReference type="InterPro" id="IPR020894">
    <property type="entry name" value="Cadherin_CS"/>
</dbReference>
<feature type="domain" description="Cadherin" evidence="10">
    <location>
        <begin position="258"/>
        <end position="369"/>
    </location>
</feature>
<keyword evidence="4 7" id="KW-0106">Calcium</keyword>
<proteinExistence type="predicted"/>
<dbReference type="GO" id="GO:0007156">
    <property type="term" value="P:homophilic cell adhesion via plasma membrane adhesion molecules"/>
    <property type="evidence" value="ECO:0007669"/>
    <property type="project" value="InterPro"/>
</dbReference>
<keyword evidence="3" id="KW-0677">Repeat</keyword>
<gene>
    <name evidence="11" type="ORF">BV898_08835</name>
</gene>
<sequence>MITASIGFILSVLLGMSAFASGVFGQDCFFYHHNTSDIYTTAFFGLPEDIAIGTTIATVDARIAFRVELLPDEGDLQGGAAQDLLEVLIRDNSTVQIIVQKSLRNLLPATRSLTFHLRCTGPSGAFTSLPFLVTILDVNDHAPSFTRRFHEVTVGEFHAVGLSIITPSMMKVVDGDLPNTPNTELNYQIVEGNELGYFAIKNAAEGHIILQKKLDYETGPRYLKLNITVSDRGDPVLSNWTSLVVIVADEDDQDPVFMQEIYSVAITEEWDSFKEILRLQARDGDSGLNETLKYEITDGLHNFLHHFVIDHVSGALSLLEPIDRERLPSSVMGYISLTVQASQANAPRRTARCTVRISVIDINDNGPKFAESSILKEIDLLPSIFDLDHIDIAVLSVLDRDAAQNAGFVSSIQFEGNNTDQMATMFRLQTTNGVNQTIKLIMQNISSLLLHFQSEFIVKVVVSDTQRSSARSVISHQEPDFMTDIAYVRVKFKAVPARLIRTLADLTNPSPTDRQLQAFMTQYPVTLLVVFGSTICVLLIVMLVMAAVYHRKLNGGRSLQRVRPFFVSGSSCSTRSSVLTSPISLTPYSSESHA</sequence>
<evidence type="ECO:0000313" key="12">
    <source>
        <dbReference type="Proteomes" id="UP000192578"/>
    </source>
</evidence>
<dbReference type="EMBL" id="MTYJ01000066">
    <property type="protein sequence ID" value="OQV17118.1"/>
    <property type="molecule type" value="Genomic_DNA"/>
</dbReference>
<dbReference type="GO" id="GO:0009653">
    <property type="term" value="P:anatomical structure morphogenesis"/>
    <property type="evidence" value="ECO:0007669"/>
    <property type="project" value="UniProtKB-ARBA"/>
</dbReference>
<name>A0A1W0WPI2_HYPEX</name>